<sequence>MERVNQGLELAAYPGKKQAAKGGALAMKRDRFLRLMLGGAAGASLVSCGQGWGLNAQQSSSKQVPSPQSPSMTGLTQAESSRRVLIIGAGIAGLAAARQLRSRGWDPVVLEGRDRVGGRLWSLRPSALKGVALDLGASWIHGIQGNPIAALAQQWQIPTVATDVENQWLYDWESRLVDDARHDRLEQVLGQVLAQQNRLREKRSTDRPLLADLQALVQRANLTADDERAVWMLLKGSIEHEYAGSMAELSANEWDAGDGFEGADVLFPTGYDSIARRLSSGLTLQLNQMVRRIEHDQQGVKITTDRGEWVGIAAVVTLPIGVLQSGQVTFAPALPDTHQSAINRLGMGILNKIYLEFPRSFWPSEPDWIGFVSDPPGLWNEWVNFQRVSDRPILLGFNAAQQGRELEALSDGQQAASALKALRRMFGPKIPDPTAVWVTRWGRDPFAGGSYSFLRVGATLSDRGQLTKPVADRLFFAGEATSRNHAATVHGAYRSGQRAADQIMAIHHASA</sequence>
<dbReference type="InterPro" id="IPR036188">
    <property type="entry name" value="FAD/NAD-bd_sf"/>
</dbReference>
<gene>
    <name evidence="5" type="ORF">VPK24_16950</name>
</gene>
<dbReference type="InterPro" id="IPR001613">
    <property type="entry name" value="Flavin_amine_oxidase"/>
</dbReference>
<dbReference type="Proteomes" id="UP001604335">
    <property type="component" value="Unassembled WGS sequence"/>
</dbReference>
<dbReference type="PRINTS" id="PR00757">
    <property type="entry name" value="AMINEOXDASEF"/>
</dbReference>
<dbReference type="SUPFAM" id="SSF54373">
    <property type="entry name" value="FAD-linked reductases, C-terminal domain"/>
    <property type="match status" value="1"/>
</dbReference>
<dbReference type="SUPFAM" id="SSF51905">
    <property type="entry name" value="FAD/NAD(P)-binding domain"/>
    <property type="match status" value="1"/>
</dbReference>
<dbReference type="PANTHER" id="PTHR10742">
    <property type="entry name" value="FLAVIN MONOAMINE OXIDASE"/>
    <property type="match status" value="1"/>
</dbReference>
<dbReference type="InterPro" id="IPR002937">
    <property type="entry name" value="Amino_oxidase"/>
</dbReference>
<dbReference type="RefSeq" id="WP_393015180.1">
    <property type="nucleotide sequence ID" value="NZ_JAZAQF010000088.1"/>
</dbReference>
<accession>A0ABW7CE61</accession>
<dbReference type="Pfam" id="PF01593">
    <property type="entry name" value="Amino_oxidase"/>
    <property type="match status" value="1"/>
</dbReference>
<evidence type="ECO:0000259" key="4">
    <source>
        <dbReference type="Pfam" id="PF01593"/>
    </source>
</evidence>
<reference evidence="6" key="1">
    <citation type="journal article" date="2024" name="Algal Res.">
        <title>Biochemical, toxicological and genomic investigation of a high-biomass producing Limnothrix strain isolated from Italian shallow drinking water reservoir.</title>
        <authorList>
            <person name="Simonazzi M."/>
            <person name="Shishido T.K."/>
            <person name="Delbaje E."/>
            <person name="Wahlsten M."/>
            <person name="Fewer D.P."/>
            <person name="Sivonen K."/>
            <person name="Pezzolesi L."/>
            <person name="Pistocchi R."/>
        </authorList>
    </citation>
    <scope>NUCLEOTIDE SEQUENCE [LARGE SCALE GENOMIC DNA]</scope>
    <source>
        <strain evidence="6">LRLZ20PSL1</strain>
    </source>
</reference>
<evidence type="ECO:0000256" key="1">
    <source>
        <dbReference type="ARBA" id="ARBA00001974"/>
    </source>
</evidence>
<name>A0ABW7CE61_9CYAN</name>
<dbReference type="PANTHER" id="PTHR10742:SF410">
    <property type="entry name" value="LYSINE-SPECIFIC HISTONE DEMETHYLASE 2"/>
    <property type="match status" value="1"/>
</dbReference>
<evidence type="ECO:0000313" key="5">
    <source>
        <dbReference type="EMBL" id="MFG3819336.1"/>
    </source>
</evidence>
<keyword evidence="2" id="KW-0560">Oxidoreductase</keyword>
<feature type="compositionally biased region" description="Low complexity" evidence="3">
    <location>
        <begin position="57"/>
        <end position="71"/>
    </location>
</feature>
<keyword evidence="6" id="KW-1185">Reference proteome</keyword>
<feature type="domain" description="Amine oxidase" evidence="4">
    <location>
        <begin position="91"/>
        <end position="504"/>
    </location>
</feature>
<evidence type="ECO:0000256" key="2">
    <source>
        <dbReference type="ARBA" id="ARBA00023002"/>
    </source>
</evidence>
<organism evidence="5 6">
    <name type="scientific">Limnothrix redekei LRLZ20PSL1</name>
    <dbReference type="NCBI Taxonomy" id="3112953"/>
    <lineage>
        <taxon>Bacteria</taxon>
        <taxon>Bacillati</taxon>
        <taxon>Cyanobacteriota</taxon>
        <taxon>Cyanophyceae</taxon>
        <taxon>Pseudanabaenales</taxon>
        <taxon>Pseudanabaenaceae</taxon>
        <taxon>Limnothrix</taxon>
    </lineage>
</organism>
<evidence type="ECO:0000313" key="6">
    <source>
        <dbReference type="Proteomes" id="UP001604335"/>
    </source>
</evidence>
<proteinExistence type="predicted"/>
<dbReference type="Gene3D" id="3.90.660.10">
    <property type="match status" value="1"/>
</dbReference>
<dbReference type="InterPro" id="IPR050281">
    <property type="entry name" value="Flavin_monoamine_oxidase"/>
</dbReference>
<evidence type="ECO:0000256" key="3">
    <source>
        <dbReference type="SAM" id="MobiDB-lite"/>
    </source>
</evidence>
<comment type="cofactor">
    <cofactor evidence="1">
        <name>FAD</name>
        <dbReference type="ChEBI" id="CHEBI:57692"/>
    </cofactor>
</comment>
<dbReference type="EMBL" id="JAZAQF010000088">
    <property type="protein sequence ID" value="MFG3819336.1"/>
    <property type="molecule type" value="Genomic_DNA"/>
</dbReference>
<dbReference type="Gene3D" id="3.50.50.60">
    <property type="entry name" value="FAD/NAD(P)-binding domain"/>
    <property type="match status" value="1"/>
</dbReference>
<protein>
    <submittedName>
        <fullName evidence="5">FAD-dependent oxidoreductase</fullName>
    </submittedName>
</protein>
<feature type="region of interest" description="Disordered" evidence="3">
    <location>
        <begin position="56"/>
        <end position="75"/>
    </location>
</feature>
<comment type="caution">
    <text evidence="5">The sequence shown here is derived from an EMBL/GenBank/DDBJ whole genome shotgun (WGS) entry which is preliminary data.</text>
</comment>